<dbReference type="Gramene" id="ONK80569">
    <property type="protein sequence ID" value="ONK80569"/>
    <property type="gene ID" value="A4U43_C01F19290"/>
</dbReference>
<dbReference type="Proteomes" id="UP000243459">
    <property type="component" value="Chromosome 1"/>
</dbReference>
<organism evidence="2 3">
    <name type="scientific">Asparagus officinalis</name>
    <name type="common">Garden asparagus</name>
    <dbReference type="NCBI Taxonomy" id="4686"/>
    <lineage>
        <taxon>Eukaryota</taxon>
        <taxon>Viridiplantae</taxon>
        <taxon>Streptophyta</taxon>
        <taxon>Embryophyta</taxon>
        <taxon>Tracheophyta</taxon>
        <taxon>Spermatophyta</taxon>
        <taxon>Magnoliopsida</taxon>
        <taxon>Liliopsida</taxon>
        <taxon>Asparagales</taxon>
        <taxon>Asparagaceae</taxon>
        <taxon>Asparagoideae</taxon>
        <taxon>Asparagus</taxon>
    </lineage>
</organism>
<sequence>MPSSGNIALLQRYKHSKWLVKYLARIRKILQSKDHYRLYCCFSLIDGLMRFFHTSKEPIPLEDKKEQVDYGHDDIDAYLTEPDDASDLGDIGGSSYMPDDESDFENMGEAMPTSFPVSNHFEPVTNFEGASDVLASVPTFEMTKAPAPAPAR</sequence>
<dbReference type="AlphaFoldDB" id="A0A5P1FU95"/>
<feature type="region of interest" description="Disordered" evidence="1">
    <location>
        <begin position="80"/>
        <end position="108"/>
    </location>
</feature>
<evidence type="ECO:0000313" key="2">
    <source>
        <dbReference type="EMBL" id="ONK80569.1"/>
    </source>
</evidence>
<accession>A0A5P1FU95</accession>
<gene>
    <name evidence="2" type="ORF">A4U43_C01F19290</name>
</gene>
<proteinExistence type="predicted"/>
<name>A0A5P1FU95_ASPOF</name>
<reference evidence="3" key="1">
    <citation type="journal article" date="2017" name="Nat. Commun.">
        <title>The asparagus genome sheds light on the origin and evolution of a young Y chromosome.</title>
        <authorList>
            <person name="Harkess A."/>
            <person name="Zhou J."/>
            <person name="Xu C."/>
            <person name="Bowers J.E."/>
            <person name="Van der Hulst R."/>
            <person name="Ayyampalayam S."/>
            <person name="Mercati F."/>
            <person name="Riccardi P."/>
            <person name="McKain M.R."/>
            <person name="Kakrana A."/>
            <person name="Tang H."/>
            <person name="Ray J."/>
            <person name="Groenendijk J."/>
            <person name="Arikit S."/>
            <person name="Mathioni S.M."/>
            <person name="Nakano M."/>
            <person name="Shan H."/>
            <person name="Telgmann-Rauber A."/>
            <person name="Kanno A."/>
            <person name="Yue Z."/>
            <person name="Chen H."/>
            <person name="Li W."/>
            <person name="Chen Y."/>
            <person name="Xu X."/>
            <person name="Zhang Y."/>
            <person name="Luo S."/>
            <person name="Chen H."/>
            <person name="Gao J."/>
            <person name="Mao Z."/>
            <person name="Pires J.C."/>
            <person name="Luo M."/>
            <person name="Kudrna D."/>
            <person name="Wing R.A."/>
            <person name="Meyers B.C."/>
            <person name="Yi K."/>
            <person name="Kong H."/>
            <person name="Lavrijsen P."/>
            <person name="Sunseri F."/>
            <person name="Falavigna A."/>
            <person name="Ye Y."/>
            <person name="Leebens-Mack J.H."/>
            <person name="Chen G."/>
        </authorList>
    </citation>
    <scope>NUCLEOTIDE SEQUENCE [LARGE SCALE GENOMIC DNA]</scope>
    <source>
        <strain evidence="3">cv. DH0086</strain>
    </source>
</reference>
<protein>
    <submittedName>
        <fullName evidence="2">Uncharacterized protein</fullName>
    </submittedName>
</protein>
<dbReference type="EMBL" id="CM007381">
    <property type="protein sequence ID" value="ONK80569.1"/>
    <property type="molecule type" value="Genomic_DNA"/>
</dbReference>
<evidence type="ECO:0000313" key="3">
    <source>
        <dbReference type="Proteomes" id="UP000243459"/>
    </source>
</evidence>
<evidence type="ECO:0000256" key="1">
    <source>
        <dbReference type="SAM" id="MobiDB-lite"/>
    </source>
</evidence>
<keyword evidence="3" id="KW-1185">Reference proteome</keyword>